<feature type="domain" description="COMM" evidence="4">
    <location>
        <begin position="132"/>
        <end position="199"/>
    </location>
</feature>
<dbReference type="RefSeq" id="XP_030836425.1">
    <property type="nucleotide sequence ID" value="XM_030980565.1"/>
</dbReference>
<keyword evidence="6" id="KW-1185">Reference proteome</keyword>
<evidence type="ECO:0000256" key="1">
    <source>
        <dbReference type="ARBA" id="ARBA00039908"/>
    </source>
</evidence>
<evidence type="ECO:0000313" key="5">
    <source>
        <dbReference type="EnsemblMetazoa" id="XP_030836425"/>
    </source>
</evidence>
<name>A0A7M7NH90_STRPU</name>
<dbReference type="PROSITE" id="PS51269">
    <property type="entry name" value="COMM"/>
    <property type="match status" value="1"/>
</dbReference>
<dbReference type="KEGG" id="spu:100890852"/>
<dbReference type="AlphaFoldDB" id="A0A7M7NH90"/>
<dbReference type="OMA" id="TISQFQN"/>
<sequence>MMVLQSVPDGFGEAVTYLNSMPQDVVAEVCQEVLAFLSYKKGSLEVAPFIAKLEAAGVEASIESVRGSANALSYLFRSAAKAKISADELSKELSSSLAWSDSNIAVIKHIWNQQGRTLMSPELADYVLGVGKLVDLKWKLGVAMSSNNCRNLNSPFVTISLKVADPSGQVQERSFEMTVPQFRNFSKQLKAMAAVLETV</sequence>
<reference evidence="6" key="1">
    <citation type="submission" date="2015-02" db="EMBL/GenBank/DDBJ databases">
        <title>Genome sequencing for Strongylocentrotus purpuratus.</title>
        <authorList>
            <person name="Murali S."/>
            <person name="Liu Y."/>
            <person name="Vee V."/>
            <person name="English A."/>
            <person name="Wang M."/>
            <person name="Skinner E."/>
            <person name="Han Y."/>
            <person name="Muzny D.M."/>
            <person name="Worley K.C."/>
            <person name="Gibbs R.A."/>
        </authorList>
    </citation>
    <scope>NUCLEOTIDE SEQUENCE</scope>
</reference>
<dbReference type="GO" id="GO:0051059">
    <property type="term" value="F:NF-kappaB binding"/>
    <property type="evidence" value="ECO:0000318"/>
    <property type="project" value="GO_Central"/>
</dbReference>
<reference evidence="5" key="2">
    <citation type="submission" date="2021-01" db="UniProtKB">
        <authorList>
            <consortium name="EnsemblMetazoa"/>
        </authorList>
    </citation>
    <scope>IDENTIFICATION</scope>
</reference>
<evidence type="ECO:0000313" key="6">
    <source>
        <dbReference type="Proteomes" id="UP000007110"/>
    </source>
</evidence>
<protein>
    <recommendedName>
        <fullName evidence="1">COMM domain-containing protein 6</fullName>
    </recommendedName>
</protein>
<dbReference type="PANTHER" id="PTHR16231:SF5">
    <property type="entry name" value="COMM DOMAIN-CONTAINING PROTEIN 6"/>
    <property type="match status" value="1"/>
</dbReference>
<evidence type="ECO:0000259" key="4">
    <source>
        <dbReference type="PROSITE" id="PS51269"/>
    </source>
</evidence>
<proteinExistence type="inferred from homology"/>
<dbReference type="GO" id="GO:0007165">
    <property type="term" value="P:signal transduction"/>
    <property type="evidence" value="ECO:0000318"/>
    <property type="project" value="GO_Central"/>
</dbReference>
<dbReference type="Pfam" id="PF21672">
    <property type="entry name" value="COMM_HN"/>
    <property type="match status" value="1"/>
</dbReference>
<comment type="function">
    <text evidence="2">Scaffold protein in the commander complex that is essential for endosomal recycling of transmembrane cargos; the commander complex is composed of the CCC subcomplex and the retriever subcomplex. May modulate activity of cullin-RING E3 ubiquitin ligase (CRL) complexes. Down-regulates activation of NF-kappa-B. Inhibits TNF-induced NFKB1 activation.</text>
</comment>
<comment type="similarity">
    <text evidence="3">Belongs to the COMM domain-containing protein 6 family.</text>
</comment>
<dbReference type="InParanoid" id="A0A7M7NH90"/>
<dbReference type="InterPro" id="IPR047155">
    <property type="entry name" value="COMMD4/6/7/8"/>
</dbReference>
<dbReference type="EnsemblMetazoa" id="XM_030980565">
    <property type="protein sequence ID" value="XP_030836425"/>
    <property type="gene ID" value="LOC100890852"/>
</dbReference>
<organism evidence="5 6">
    <name type="scientific">Strongylocentrotus purpuratus</name>
    <name type="common">Purple sea urchin</name>
    <dbReference type="NCBI Taxonomy" id="7668"/>
    <lineage>
        <taxon>Eukaryota</taxon>
        <taxon>Metazoa</taxon>
        <taxon>Echinodermata</taxon>
        <taxon>Eleutherozoa</taxon>
        <taxon>Echinozoa</taxon>
        <taxon>Echinoidea</taxon>
        <taxon>Euechinoidea</taxon>
        <taxon>Echinacea</taxon>
        <taxon>Camarodonta</taxon>
        <taxon>Echinidea</taxon>
        <taxon>Strongylocentrotidae</taxon>
        <taxon>Strongylocentrotus</taxon>
    </lineage>
</organism>
<dbReference type="Pfam" id="PF07258">
    <property type="entry name" value="COMM_domain"/>
    <property type="match status" value="1"/>
</dbReference>
<evidence type="ECO:0000256" key="3">
    <source>
        <dbReference type="ARBA" id="ARBA00093468"/>
    </source>
</evidence>
<accession>A0A7M7NH90</accession>
<dbReference type="Proteomes" id="UP000007110">
    <property type="component" value="Unassembled WGS sequence"/>
</dbReference>
<dbReference type="PANTHER" id="PTHR16231">
    <property type="entry name" value="COMM DOMAIN-CONTAINING PROTEIN 4-8 FAMILY MEMBER"/>
    <property type="match status" value="1"/>
</dbReference>
<evidence type="ECO:0000256" key="2">
    <source>
        <dbReference type="ARBA" id="ARBA00093393"/>
    </source>
</evidence>
<dbReference type="GeneID" id="100890852"/>
<dbReference type="InterPro" id="IPR017920">
    <property type="entry name" value="COMM"/>
</dbReference>
<dbReference type="OrthoDB" id="10251827at2759"/>